<proteinExistence type="predicted"/>
<accession>A0A2P6F9Q0</accession>
<organism evidence="2 3">
    <name type="scientific">Spiroplasma poulsonii</name>
    <dbReference type="NCBI Taxonomy" id="2138"/>
    <lineage>
        <taxon>Bacteria</taxon>
        <taxon>Bacillati</taxon>
        <taxon>Mycoplasmatota</taxon>
        <taxon>Mollicutes</taxon>
        <taxon>Entomoplasmatales</taxon>
        <taxon>Spiroplasmataceae</taxon>
        <taxon>Spiroplasma</taxon>
    </lineage>
</organism>
<sequence length="65" mass="7341">MIIKEIIKVIKGNIVNTNPILDIFNLGISIFISTFGLLLATNMPWIPYVNKGVNKIAMPLPQYWP</sequence>
<keyword evidence="1" id="KW-0472">Membrane</keyword>
<protein>
    <submittedName>
        <fullName evidence="2">Uncharacterized protein</fullName>
    </submittedName>
</protein>
<keyword evidence="1" id="KW-0812">Transmembrane</keyword>
<keyword evidence="3" id="KW-1185">Reference proteome</keyword>
<dbReference type="AlphaFoldDB" id="A0A2P6F9Q0"/>
<reference evidence="2 3" key="1">
    <citation type="journal article" date="2015" name="MBio">
        <title>Genome sequence of the Drosophila melanogaster male-killing Spiroplasma strain MSRO endosymbiont.</title>
        <authorList>
            <person name="Paredes J.C."/>
            <person name="Herren J.K."/>
            <person name="Schupfer F."/>
            <person name="Marin R."/>
            <person name="Claverol S."/>
            <person name="Kuo C.H."/>
            <person name="Lemaitre B."/>
            <person name="Beven L."/>
        </authorList>
    </citation>
    <scope>NUCLEOTIDE SEQUENCE [LARGE SCALE GENOMIC DNA]</scope>
    <source>
        <strain evidence="2 3">MSRO</strain>
    </source>
</reference>
<name>A0A2P6F9Q0_9MOLU</name>
<gene>
    <name evidence="2" type="ORF">SMSRO_SF026510</name>
</gene>
<evidence type="ECO:0000256" key="1">
    <source>
        <dbReference type="SAM" id="Phobius"/>
    </source>
</evidence>
<keyword evidence="1" id="KW-1133">Transmembrane helix</keyword>
<evidence type="ECO:0000313" key="3">
    <source>
        <dbReference type="Proteomes" id="UP000031565"/>
    </source>
</evidence>
<evidence type="ECO:0000313" key="2">
    <source>
        <dbReference type="EMBL" id="PQM30179.1"/>
    </source>
</evidence>
<dbReference type="Proteomes" id="UP000031565">
    <property type="component" value="Unassembled WGS sequence"/>
</dbReference>
<dbReference type="EMBL" id="JTLV02000004">
    <property type="protein sequence ID" value="PQM30179.1"/>
    <property type="molecule type" value="Genomic_DNA"/>
</dbReference>
<feature type="transmembrane region" description="Helical" evidence="1">
    <location>
        <begin position="20"/>
        <end position="40"/>
    </location>
</feature>
<comment type="caution">
    <text evidence="2">The sequence shown here is derived from an EMBL/GenBank/DDBJ whole genome shotgun (WGS) entry which is preliminary data.</text>
</comment>